<dbReference type="GO" id="GO:0016491">
    <property type="term" value="F:oxidoreductase activity"/>
    <property type="evidence" value="ECO:0007669"/>
    <property type="project" value="UniProtKB-KW"/>
</dbReference>
<evidence type="ECO:0000313" key="2">
    <source>
        <dbReference type="EMBL" id="XDQ02495.1"/>
    </source>
</evidence>
<name>A0AB39M9K0_9ACTN</name>
<organism evidence="2">
    <name type="scientific">Streptomyces sp. R08</name>
    <dbReference type="NCBI Taxonomy" id="3238624"/>
    <lineage>
        <taxon>Bacteria</taxon>
        <taxon>Bacillati</taxon>
        <taxon>Actinomycetota</taxon>
        <taxon>Actinomycetes</taxon>
        <taxon>Kitasatosporales</taxon>
        <taxon>Streptomycetaceae</taxon>
        <taxon>Streptomyces</taxon>
    </lineage>
</organism>
<dbReference type="SUPFAM" id="SSF51905">
    <property type="entry name" value="FAD/NAD(P)-binding domain"/>
    <property type="match status" value="1"/>
</dbReference>
<dbReference type="EC" id="1.-.-.-" evidence="2"/>
<dbReference type="EMBL" id="CP163431">
    <property type="protein sequence ID" value="XDQ02495.1"/>
    <property type="molecule type" value="Genomic_DNA"/>
</dbReference>
<feature type="domain" description="Amine oxidase" evidence="1">
    <location>
        <begin position="19"/>
        <end position="409"/>
    </location>
</feature>
<dbReference type="PROSITE" id="PS51257">
    <property type="entry name" value="PROKAR_LIPOPROTEIN"/>
    <property type="match status" value="1"/>
</dbReference>
<dbReference type="PANTHER" id="PTHR42841">
    <property type="entry name" value="AMINE OXIDASE"/>
    <property type="match status" value="1"/>
</dbReference>
<dbReference type="RefSeq" id="WP_369188618.1">
    <property type="nucleotide sequence ID" value="NZ_CP163431.1"/>
</dbReference>
<dbReference type="AlphaFoldDB" id="A0AB39M9K0"/>
<dbReference type="Pfam" id="PF01593">
    <property type="entry name" value="Amino_oxidase"/>
    <property type="match status" value="1"/>
</dbReference>
<proteinExistence type="predicted"/>
<accession>A0AB39M9K0</accession>
<evidence type="ECO:0000259" key="1">
    <source>
        <dbReference type="Pfam" id="PF01593"/>
    </source>
</evidence>
<dbReference type="InterPro" id="IPR036188">
    <property type="entry name" value="FAD/NAD-bd_sf"/>
</dbReference>
<keyword evidence="2" id="KW-0560">Oxidoreductase</keyword>
<dbReference type="Gene3D" id="3.50.50.60">
    <property type="entry name" value="FAD/NAD(P)-binding domain"/>
    <property type="match status" value="1"/>
</dbReference>
<dbReference type="InterPro" id="IPR002937">
    <property type="entry name" value="Amino_oxidase"/>
</dbReference>
<gene>
    <name evidence="2" type="ORF">AB5J58_20780</name>
</gene>
<protein>
    <submittedName>
        <fullName evidence="2">NAD(P)/FAD-dependent oxidoreductase</fullName>
        <ecNumber evidence="2">1.-.-.-</ecNumber>
    </submittedName>
</protein>
<sequence>MSGGRTTQRWDVVVVGAGLAGLACAHDLSALGLRVRVLEASDRVGGRMRTDRVEGCLVDRGFQVFNTAYPQVRARLPLRALRLRAFTPGFLVHDGGRRLRFADPTRTPRQALRGVTDQLAGPRDLAALAALTGFDALAPAALVRRRSDTSTRQVLTAAGFTRGFVERFFRPFLSGVFLEEDLATSGRFFHLLWRSMARGTLCLPATGVGAVPELLASTLPPGTVALESPVTALTDEGALLEDGRLVPARTVVVATDAPTAARLQPGLTVPSYRTVTTYYHLASRSPLREPTLVTDVRRRFVNSVVLSEVHAGYAPHGYALIATSALGDDREGREEATRTALAECYETDTAGWDLLTVRTVAGALPAMQPGLPLSRRTRVAAGRYVCGDHRATGSVQGALASGARAAREVAADLF</sequence>
<reference evidence="2" key="1">
    <citation type="submission" date="2024-07" db="EMBL/GenBank/DDBJ databases">
        <authorList>
            <person name="Yu S.T."/>
        </authorList>
    </citation>
    <scope>NUCLEOTIDE SEQUENCE</scope>
    <source>
        <strain evidence="2">R08</strain>
    </source>
</reference>